<dbReference type="Gene3D" id="3.20.20.220">
    <property type="match status" value="1"/>
</dbReference>
<keyword evidence="6" id="KW-0560">Oxidoreductase</keyword>
<dbReference type="OrthoDB" id="16284at2759"/>
<evidence type="ECO:0000256" key="2">
    <source>
        <dbReference type="ARBA" id="ARBA00004777"/>
    </source>
</evidence>
<comment type="pathway">
    <text evidence="2 9">One-carbon metabolism; tetrahydrofolate interconversion.</text>
</comment>
<comment type="catalytic activity">
    <reaction evidence="8">
        <text>(6S)-5-methyl-5,6,7,8-tetrahydrofolate + NADP(+) = (6R)-5,10-methylene-5,6,7,8-tetrahydrofolate + NADPH + H(+)</text>
        <dbReference type="Rhea" id="RHEA:19817"/>
        <dbReference type="ChEBI" id="CHEBI:15378"/>
        <dbReference type="ChEBI" id="CHEBI:15636"/>
        <dbReference type="ChEBI" id="CHEBI:18608"/>
        <dbReference type="ChEBI" id="CHEBI:57783"/>
        <dbReference type="ChEBI" id="CHEBI:58349"/>
        <dbReference type="EC" id="1.5.1.53"/>
    </reaction>
    <physiologicalReaction direction="right-to-left" evidence="8">
        <dbReference type="Rhea" id="RHEA:19819"/>
    </physiologicalReaction>
</comment>
<keyword evidence="5" id="KW-0274">FAD</keyword>
<dbReference type="GO" id="GO:0071949">
    <property type="term" value="F:FAD binding"/>
    <property type="evidence" value="ECO:0007669"/>
    <property type="project" value="TreeGrafter"/>
</dbReference>
<dbReference type="EMBL" id="JAIWYP010000005">
    <property type="protein sequence ID" value="KAH3828629.1"/>
    <property type="molecule type" value="Genomic_DNA"/>
</dbReference>
<comment type="similarity">
    <text evidence="3">Belongs to the methylenetetrahydrofolate reductase family.</text>
</comment>
<evidence type="ECO:0000256" key="4">
    <source>
        <dbReference type="ARBA" id="ARBA00022630"/>
    </source>
</evidence>
<evidence type="ECO:0000256" key="9">
    <source>
        <dbReference type="RuleBase" id="RU004254"/>
    </source>
</evidence>
<protein>
    <recommendedName>
        <fullName evidence="7">methylenetetrahydrofolate reductase (NADPH)</fullName>
        <ecNumber evidence="7">1.5.1.53</ecNumber>
    </recommendedName>
</protein>
<evidence type="ECO:0000256" key="3">
    <source>
        <dbReference type="ARBA" id="ARBA00006743"/>
    </source>
</evidence>
<evidence type="ECO:0000313" key="12">
    <source>
        <dbReference type="Proteomes" id="UP000828390"/>
    </source>
</evidence>
<dbReference type="GO" id="GO:0009086">
    <property type="term" value="P:methionine biosynthetic process"/>
    <property type="evidence" value="ECO:0007669"/>
    <property type="project" value="TreeGrafter"/>
</dbReference>
<reference evidence="11" key="1">
    <citation type="journal article" date="2019" name="bioRxiv">
        <title>The Genome of the Zebra Mussel, Dreissena polymorpha: A Resource for Invasive Species Research.</title>
        <authorList>
            <person name="McCartney M.A."/>
            <person name="Auch B."/>
            <person name="Kono T."/>
            <person name="Mallez S."/>
            <person name="Zhang Y."/>
            <person name="Obille A."/>
            <person name="Becker A."/>
            <person name="Abrahante J.E."/>
            <person name="Garbe J."/>
            <person name="Badalamenti J.P."/>
            <person name="Herman A."/>
            <person name="Mangelson H."/>
            <person name="Liachko I."/>
            <person name="Sullivan S."/>
            <person name="Sone E.D."/>
            <person name="Koren S."/>
            <person name="Silverstein K.A.T."/>
            <person name="Beckman K.B."/>
            <person name="Gohl D.M."/>
        </authorList>
    </citation>
    <scope>NUCLEOTIDE SEQUENCE</scope>
    <source>
        <strain evidence="11">Duluth1</strain>
        <tissue evidence="11">Whole animal</tissue>
    </source>
</reference>
<evidence type="ECO:0000256" key="6">
    <source>
        <dbReference type="ARBA" id="ARBA00023002"/>
    </source>
</evidence>
<dbReference type="CDD" id="cd00537">
    <property type="entry name" value="MTHFR"/>
    <property type="match status" value="1"/>
</dbReference>
<dbReference type="InterPro" id="IPR003171">
    <property type="entry name" value="Mehydrof_redctse-like"/>
</dbReference>
<keyword evidence="12" id="KW-1185">Reference proteome</keyword>
<evidence type="ECO:0000256" key="7">
    <source>
        <dbReference type="ARBA" id="ARBA00034530"/>
    </source>
</evidence>
<evidence type="ECO:0000256" key="5">
    <source>
        <dbReference type="ARBA" id="ARBA00022827"/>
    </source>
</evidence>
<dbReference type="GO" id="GO:0035999">
    <property type="term" value="P:tetrahydrofolate interconversion"/>
    <property type="evidence" value="ECO:0007669"/>
    <property type="project" value="TreeGrafter"/>
</dbReference>
<dbReference type="InterPro" id="IPR029041">
    <property type="entry name" value="FAD-linked_oxidoreductase-like"/>
</dbReference>
<dbReference type="PANTHER" id="PTHR45754">
    <property type="entry name" value="METHYLENETETRAHYDROFOLATE REDUCTASE"/>
    <property type="match status" value="1"/>
</dbReference>
<dbReference type="Pfam" id="PF21895">
    <property type="entry name" value="MTHFR_C"/>
    <property type="match status" value="1"/>
</dbReference>
<sequence length="670" mass="75971">MPGSEECADSNACNVLATIHAEKTNGKSHSPKGPRYKRLIDRINKRINNGSKFFSLEYFPARTVNGAVNLLARFESMGAGKPLFCDITWHPAGDPGNVSKPTSSLCMASTMLNYCGLETMLHITCADQSVEQLKANLQKAKDLGIRNLLALRGDPPDGKGNWTFQTGGLNYSSDLVRLIRQEFEDFFIICVAGYPTGHPESESYEEDLKNLKKKVVAGADFIITQLFFKASTFIKFFNDCRAIGINCPIIPGLLPIQAYQSLRHIVKLSRLEVPQDIIDDINPIKDNDEAIRNYGVDQTVTMARELFDSGLVHGLHFYTLNREVATIEILKRLGMWYVDPWKPLPWKPSANHHRMTEEVRPIFWQCRPKSYVHRTSNWDEFPNGRWGNSSAAAFGDLQDYYLFYLKTKGSQEELLKMWGKELNSERDVFEVFRNYLTGEVNKDGVKVTQVPWNDDDLSPETSLISEKLAAINERGVLTINSQPNVNGAPSSDPNVGWGGRNGYIYQKAYLEFFTSKKNVLALKKILTEYPLVNYHIINHNGEADYTNCDQNEPIAVTWGVFPGKEIIQPTVVDPIAFTVWKDEAFALWLQSWGNLYPEGSKSREVIQHIHNNYYLVNLVDHEYPKESCLWDIVRRMLDMGEKEHETDDLDKCDPVVAMETENASLAELTA</sequence>
<dbReference type="PANTHER" id="PTHR45754:SF3">
    <property type="entry name" value="METHYLENETETRAHYDROFOLATE REDUCTASE (NADPH)"/>
    <property type="match status" value="1"/>
</dbReference>
<proteinExistence type="inferred from homology"/>
<comment type="caution">
    <text evidence="11">The sequence shown here is derived from an EMBL/GenBank/DDBJ whole genome shotgun (WGS) entry which is preliminary data.</text>
</comment>
<dbReference type="SUPFAM" id="SSF51730">
    <property type="entry name" value="FAD-linked oxidoreductase"/>
    <property type="match status" value="1"/>
</dbReference>
<dbReference type="InterPro" id="IPR004621">
    <property type="entry name" value="Fadh2_euk"/>
</dbReference>
<dbReference type="GO" id="GO:0106313">
    <property type="term" value="F:methylenetetrahydrofolate reductase (NADPH) activity"/>
    <property type="evidence" value="ECO:0007669"/>
    <property type="project" value="UniProtKB-EC"/>
</dbReference>
<dbReference type="NCBIfam" id="TIGR00677">
    <property type="entry name" value="fadh2_euk"/>
    <property type="match status" value="1"/>
</dbReference>
<accession>A0A9D4H824</accession>
<dbReference type="AlphaFoldDB" id="A0A9D4H824"/>
<reference evidence="11" key="2">
    <citation type="submission" date="2020-11" db="EMBL/GenBank/DDBJ databases">
        <authorList>
            <person name="McCartney M.A."/>
            <person name="Auch B."/>
            <person name="Kono T."/>
            <person name="Mallez S."/>
            <person name="Becker A."/>
            <person name="Gohl D.M."/>
            <person name="Silverstein K.A.T."/>
            <person name="Koren S."/>
            <person name="Bechman K.B."/>
            <person name="Herman A."/>
            <person name="Abrahante J.E."/>
            <person name="Garbe J."/>
        </authorList>
    </citation>
    <scope>NUCLEOTIDE SEQUENCE</scope>
    <source>
        <strain evidence="11">Duluth1</strain>
        <tissue evidence="11">Whole animal</tissue>
    </source>
</reference>
<organism evidence="11 12">
    <name type="scientific">Dreissena polymorpha</name>
    <name type="common">Zebra mussel</name>
    <name type="synonym">Mytilus polymorpha</name>
    <dbReference type="NCBI Taxonomy" id="45954"/>
    <lineage>
        <taxon>Eukaryota</taxon>
        <taxon>Metazoa</taxon>
        <taxon>Spiralia</taxon>
        <taxon>Lophotrochozoa</taxon>
        <taxon>Mollusca</taxon>
        <taxon>Bivalvia</taxon>
        <taxon>Autobranchia</taxon>
        <taxon>Heteroconchia</taxon>
        <taxon>Euheterodonta</taxon>
        <taxon>Imparidentia</taxon>
        <taxon>Neoheterodontei</taxon>
        <taxon>Myida</taxon>
        <taxon>Dreissenoidea</taxon>
        <taxon>Dreissenidae</taxon>
        <taxon>Dreissena</taxon>
    </lineage>
</organism>
<evidence type="ECO:0000256" key="8">
    <source>
        <dbReference type="ARBA" id="ARBA00047751"/>
    </source>
</evidence>
<name>A0A9D4H824_DREPO</name>
<gene>
    <name evidence="11" type="ORF">DPMN_130611</name>
</gene>
<evidence type="ECO:0000259" key="10">
    <source>
        <dbReference type="Pfam" id="PF21895"/>
    </source>
</evidence>
<comment type="cofactor">
    <cofactor evidence="1">
        <name>FAD</name>
        <dbReference type="ChEBI" id="CHEBI:57692"/>
    </cofactor>
</comment>
<feature type="domain" description="MTHFR SAM-binding regulatory" evidence="10">
    <location>
        <begin position="342"/>
        <end position="638"/>
    </location>
</feature>
<dbReference type="GO" id="GO:0005829">
    <property type="term" value="C:cytosol"/>
    <property type="evidence" value="ECO:0007669"/>
    <property type="project" value="TreeGrafter"/>
</dbReference>
<dbReference type="Proteomes" id="UP000828390">
    <property type="component" value="Unassembled WGS sequence"/>
</dbReference>
<evidence type="ECO:0000313" key="11">
    <source>
        <dbReference type="EMBL" id="KAH3828629.1"/>
    </source>
</evidence>
<dbReference type="InterPro" id="IPR053806">
    <property type="entry name" value="MTHFR_C"/>
</dbReference>
<evidence type="ECO:0000256" key="1">
    <source>
        <dbReference type="ARBA" id="ARBA00001974"/>
    </source>
</evidence>
<dbReference type="Pfam" id="PF02219">
    <property type="entry name" value="MTHFR"/>
    <property type="match status" value="1"/>
</dbReference>
<keyword evidence="4" id="KW-0285">Flavoprotein</keyword>
<dbReference type="EC" id="1.5.1.53" evidence="7"/>